<gene>
    <name evidence="3" type="ORF">ETAA1_04810</name>
</gene>
<accession>A0A517XM49</accession>
<reference evidence="3 4" key="1">
    <citation type="submission" date="2019-02" db="EMBL/GenBank/DDBJ databases">
        <title>Deep-cultivation of Planctomycetes and their phenomic and genomic characterization uncovers novel biology.</title>
        <authorList>
            <person name="Wiegand S."/>
            <person name="Jogler M."/>
            <person name="Boedeker C."/>
            <person name="Pinto D."/>
            <person name="Vollmers J."/>
            <person name="Rivas-Marin E."/>
            <person name="Kohn T."/>
            <person name="Peeters S.H."/>
            <person name="Heuer A."/>
            <person name="Rast P."/>
            <person name="Oberbeckmann S."/>
            <person name="Bunk B."/>
            <person name="Jeske O."/>
            <person name="Meyerdierks A."/>
            <person name="Storesund J.E."/>
            <person name="Kallscheuer N."/>
            <person name="Luecker S."/>
            <person name="Lage O.M."/>
            <person name="Pohl T."/>
            <person name="Merkel B.J."/>
            <person name="Hornburger P."/>
            <person name="Mueller R.-W."/>
            <person name="Bruemmer F."/>
            <person name="Labrenz M."/>
            <person name="Spormann A.M."/>
            <person name="Op den Camp H."/>
            <person name="Overmann J."/>
            <person name="Amann R."/>
            <person name="Jetten M.S.M."/>
            <person name="Mascher T."/>
            <person name="Medema M.H."/>
            <person name="Devos D.P."/>
            <person name="Kaster A.-K."/>
            <person name="Ovreas L."/>
            <person name="Rohde M."/>
            <person name="Galperin M.Y."/>
            <person name="Jogler C."/>
        </authorList>
    </citation>
    <scope>NUCLEOTIDE SEQUENCE [LARGE SCALE GENOMIC DNA]</scope>
    <source>
        <strain evidence="3 4">ETA_A1</strain>
    </source>
</reference>
<feature type="compositionally biased region" description="Acidic residues" evidence="1">
    <location>
        <begin position="82"/>
        <end position="107"/>
    </location>
</feature>
<protein>
    <recommendedName>
        <fullName evidence="5">DUF2007 domain-containing protein</fullName>
    </recommendedName>
</protein>
<sequence length="193" mass="20871">MGTKLVTIATFDQVVMAQMAADALRAGGIDAVVTDAEVVSMDWLLGQAVGGIKVQVREDDAERAVVELGRKFGDDGEGFGAEYDEGADEPEPDDEPEPAAGCEDEPEPAAAPVGSRDEYARRLVLAAVFGLLLPPLWFYAVYLFLNAAFGEGELSDYGRNKLFIGTFVLALGFPMSLFILYLPFFILYMFAPV</sequence>
<keyword evidence="2" id="KW-1133">Transmembrane helix</keyword>
<feature type="transmembrane region" description="Helical" evidence="2">
    <location>
        <begin position="123"/>
        <end position="142"/>
    </location>
</feature>
<evidence type="ECO:0000313" key="3">
    <source>
        <dbReference type="EMBL" id="QDU18588.1"/>
    </source>
</evidence>
<name>A0A517XM49_9BACT</name>
<keyword evidence="2" id="KW-0472">Membrane</keyword>
<dbReference type="OrthoDB" id="286860at2"/>
<dbReference type="AlphaFoldDB" id="A0A517XM49"/>
<feature type="region of interest" description="Disordered" evidence="1">
    <location>
        <begin position="72"/>
        <end position="112"/>
    </location>
</feature>
<evidence type="ECO:0000256" key="1">
    <source>
        <dbReference type="SAM" id="MobiDB-lite"/>
    </source>
</evidence>
<dbReference type="Proteomes" id="UP000319576">
    <property type="component" value="Chromosome"/>
</dbReference>
<evidence type="ECO:0008006" key="5">
    <source>
        <dbReference type="Google" id="ProtNLM"/>
    </source>
</evidence>
<organism evidence="3 4">
    <name type="scientific">Urbifossiella limnaea</name>
    <dbReference type="NCBI Taxonomy" id="2528023"/>
    <lineage>
        <taxon>Bacteria</taxon>
        <taxon>Pseudomonadati</taxon>
        <taxon>Planctomycetota</taxon>
        <taxon>Planctomycetia</taxon>
        <taxon>Gemmatales</taxon>
        <taxon>Gemmataceae</taxon>
        <taxon>Urbifossiella</taxon>
    </lineage>
</organism>
<dbReference type="EMBL" id="CP036273">
    <property type="protein sequence ID" value="QDU18588.1"/>
    <property type="molecule type" value="Genomic_DNA"/>
</dbReference>
<keyword evidence="4" id="KW-1185">Reference proteome</keyword>
<dbReference type="KEGG" id="uli:ETAA1_04810"/>
<feature type="transmembrane region" description="Helical" evidence="2">
    <location>
        <begin position="162"/>
        <end position="190"/>
    </location>
</feature>
<evidence type="ECO:0000256" key="2">
    <source>
        <dbReference type="SAM" id="Phobius"/>
    </source>
</evidence>
<proteinExistence type="predicted"/>
<evidence type="ECO:0000313" key="4">
    <source>
        <dbReference type="Proteomes" id="UP000319576"/>
    </source>
</evidence>
<keyword evidence="2" id="KW-0812">Transmembrane</keyword>
<dbReference type="RefSeq" id="WP_145233983.1">
    <property type="nucleotide sequence ID" value="NZ_CP036273.1"/>
</dbReference>